<dbReference type="AlphaFoldDB" id="A0A285AX35"/>
<name>A0A285AX35_9ENTR</name>
<evidence type="ECO:0000259" key="1">
    <source>
        <dbReference type="Pfam" id="PF13577"/>
    </source>
</evidence>
<proteinExistence type="predicted"/>
<dbReference type="Gene3D" id="3.10.450.50">
    <property type="match status" value="1"/>
</dbReference>
<dbReference type="InterPro" id="IPR037401">
    <property type="entry name" value="SnoaL-like"/>
</dbReference>
<dbReference type="InterPro" id="IPR032710">
    <property type="entry name" value="NTF2-like_dom_sf"/>
</dbReference>
<accession>A0A285AX35</accession>
<dbReference type="Pfam" id="PF13577">
    <property type="entry name" value="SnoaL_4"/>
    <property type="match status" value="1"/>
</dbReference>
<organism evidence="2 3">
    <name type="scientific">Klebsiella grimontii</name>
    <dbReference type="NCBI Taxonomy" id="2058152"/>
    <lineage>
        <taxon>Bacteria</taxon>
        <taxon>Pseudomonadati</taxon>
        <taxon>Pseudomonadota</taxon>
        <taxon>Gammaproteobacteria</taxon>
        <taxon>Enterobacterales</taxon>
        <taxon>Enterobacteriaceae</taxon>
        <taxon>Klebsiella/Raoultella group</taxon>
        <taxon>Klebsiella</taxon>
    </lineage>
</organism>
<dbReference type="CDD" id="cd00531">
    <property type="entry name" value="NTF2_like"/>
    <property type="match status" value="1"/>
</dbReference>
<dbReference type="Proteomes" id="UP000220639">
    <property type="component" value="Unassembled WGS sequence"/>
</dbReference>
<gene>
    <name evidence="2" type="ORF">KOSB73_180158</name>
</gene>
<dbReference type="RefSeq" id="WP_004958653.1">
    <property type="nucleotide sequence ID" value="NZ_CBCSJA010000069.1"/>
</dbReference>
<dbReference type="EMBL" id="FZTC01000010">
    <property type="protein sequence ID" value="SNU33207.1"/>
    <property type="molecule type" value="Genomic_DNA"/>
</dbReference>
<evidence type="ECO:0000313" key="3">
    <source>
        <dbReference type="Proteomes" id="UP000220639"/>
    </source>
</evidence>
<evidence type="ECO:0000313" key="2">
    <source>
        <dbReference type="EMBL" id="SNU33207.1"/>
    </source>
</evidence>
<sequence length="163" mass="18642">MINSVRAENEQHYFDELEIQRLLATYAHNLDDGKFAENAELFKHAEFIVLSDMAHGSEEVEQFLNRGVQRHKDGTPRTWHNVSNVLIDVSPSGNSATCVSYFTVHQELEGFPLQPVCTGRYYDSFEKHDGQWRFTSRNVVPRLMGALQFHVGTPIDSSQTERA</sequence>
<reference evidence="3" key="1">
    <citation type="submission" date="2017-08" db="EMBL/GenBank/DDBJ databases">
        <authorList>
            <person name="Brisse S."/>
        </authorList>
    </citation>
    <scope>NUCLEOTIDE SEQUENCE [LARGE SCALE GENOMIC DNA]</scope>
    <source>
        <strain evidence="3">06D021</strain>
    </source>
</reference>
<protein>
    <recommendedName>
        <fullName evidence="1">SnoaL-like domain-containing protein</fullName>
    </recommendedName>
</protein>
<feature type="domain" description="SnoaL-like" evidence="1">
    <location>
        <begin position="15"/>
        <end position="138"/>
    </location>
</feature>
<dbReference type="SUPFAM" id="SSF54427">
    <property type="entry name" value="NTF2-like"/>
    <property type="match status" value="1"/>
</dbReference>